<name>A0A9N9A3U2_9GLOM</name>
<comment type="caution">
    <text evidence="1">The sequence shown here is derived from an EMBL/GenBank/DDBJ whole genome shotgun (WGS) entry which is preliminary data.</text>
</comment>
<reference evidence="1" key="1">
    <citation type="submission" date="2021-06" db="EMBL/GenBank/DDBJ databases">
        <authorList>
            <person name="Kallberg Y."/>
            <person name="Tangrot J."/>
            <person name="Rosling A."/>
        </authorList>
    </citation>
    <scope>NUCLEOTIDE SEQUENCE</scope>
    <source>
        <strain evidence="1">AZ414A</strain>
    </source>
</reference>
<accession>A0A9N9A3U2</accession>
<organism evidence="1 2">
    <name type="scientific">Diversispora eburnea</name>
    <dbReference type="NCBI Taxonomy" id="1213867"/>
    <lineage>
        <taxon>Eukaryota</taxon>
        <taxon>Fungi</taxon>
        <taxon>Fungi incertae sedis</taxon>
        <taxon>Mucoromycota</taxon>
        <taxon>Glomeromycotina</taxon>
        <taxon>Glomeromycetes</taxon>
        <taxon>Diversisporales</taxon>
        <taxon>Diversisporaceae</taxon>
        <taxon>Diversispora</taxon>
    </lineage>
</organism>
<sequence>MVAHKWHNEPVYTNKTWSELTHIPLIEINKLEIALIESLNYKIHIGVDKYSFWIKCLTEYAKTGRLVSLFVERISKNTTPSPPPPPGFGLGKSRIIPTPIGYERNQYRLYELFDGIKIDFFKQTQHRLYNLYDAQLIVSTSGIVLDFKENIKIFVLGEANNMLNQDGLNDQNSIPISLVISWVSEIPVV</sequence>
<dbReference type="CDD" id="cd20557">
    <property type="entry name" value="CYCLIN_ScPCL1-like"/>
    <property type="match status" value="1"/>
</dbReference>
<proteinExistence type="predicted"/>
<protein>
    <submittedName>
        <fullName evidence="1">7449_t:CDS:1</fullName>
    </submittedName>
</protein>
<evidence type="ECO:0000313" key="2">
    <source>
        <dbReference type="Proteomes" id="UP000789706"/>
    </source>
</evidence>
<dbReference type="Gene3D" id="1.10.472.10">
    <property type="entry name" value="Cyclin-like"/>
    <property type="match status" value="1"/>
</dbReference>
<dbReference type="AlphaFoldDB" id="A0A9N9A3U2"/>
<dbReference type="EMBL" id="CAJVPK010000501">
    <property type="protein sequence ID" value="CAG8518700.1"/>
    <property type="molecule type" value="Genomic_DNA"/>
</dbReference>
<dbReference type="Proteomes" id="UP000789706">
    <property type="component" value="Unassembled WGS sequence"/>
</dbReference>
<evidence type="ECO:0000313" key="1">
    <source>
        <dbReference type="EMBL" id="CAG8518700.1"/>
    </source>
</evidence>
<gene>
    <name evidence="1" type="ORF">DEBURN_LOCUS5548</name>
</gene>
<keyword evidence="2" id="KW-1185">Reference proteome</keyword>
<dbReference type="OrthoDB" id="244495at2759"/>